<keyword evidence="1" id="KW-1133">Transmembrane helix</keyword>
<reference evidence="3 4" key="1">
    <citation type="submission" date="2017-06" db="EMBL/GenBank/DDBJ databases">
        <title>Sequencing and comparative analysis of myxobacterial genomes.</title>
        <authorList>
            <person name="Rupp O."/>
            <person name="Goesmann A."/>
            <person name="Sogaard-Andersen L."/>
        </authorList>
    </citation>
    <scope>NUCLEOTIDE SEQUENCE [LARGE SCALE GENOMIC DNA]</scope>
    <source>
        <strain evidence="3 4">DSM 14697</strain>
    </source>
</reference>
<dbReference type="PANTHER" id="PTHR14969:SF13">
    <property type="entry name" value="AT30094P"/>
    <property type="match status" value="1"/>
</dbReference>
<dbReference type="EMBL" id="CP022203">
    <property type="protein sequence ID" value="ATB45038.1"/>
    <property type="molecule type" value="Genomic_DNA"/>
</dbReference>
<keyword evidence="1" id="KW-0812">Transmembrane</keyword>
<dbReference type="SMART" id="SM00014">
    <property type="entry name" value="acidPPc"/>
    <property type="match status" value="1"/>
</dbReference>
<evidence type="ECO:0000259" key="2">
    <source>
        <dbReference type="SMART" id="SM00014"/>
    </source>
</evidence>
<gene>
    <name evidence="3" type="ORF">MYMAC_000621</name>
</gene>
<dbReference type="CDD" id="cd03392">
    <property type="entry name" value="PAP2_like_2"/>
    <property type="match status" value="1"/>
</dbReference>
<dbReference type="RefSeq" id="WP_095956976.1">
    <property type="nucleotide sequence ID" value="NZ_CP022203.1"/>
</dbReference>
<keyword evidence="4" id="KW-1185">Reference proteome</keyword>
<evidence type="ECO:0000313" key="3">
    <source>
        <dbReference type="EMBL" id="ATB45038.1"/>
    </source>
</evidence>
<feature type="domain" description="Phosphatidic acid phosphatase type 2/haloperoxidase" evidence="2">
    <location>
        <begin position="106"/>
        <end position="220"/>
    </location>
</feature>
<proteinExistence type="predicted"/>
<feature type="transmembrane region" description="Helical" evidence="1">
    <location>
        <begin position="107"/>
        <end position="129"/>
    </location>
</feature>
<evidence type="ECO:0000313" key="4">
    <source>
        <dbReference type="Proteomes" id="UP000217343"/>
    </source>
</evidence>
<feature type="transmembrane region" description="Helical" evidence="1">
    <location>
        <begin position="78"/>
        <end position="100"/>
    </location>
</feature>
<accession>A0A250JMZ8</accession>
<dbReference type="Proteomes" id="UP000217343">
    <property type="component" value="Chromosome"/>
</dbReference>
<dbReference type="Gene3D" id="1.20.144.10">
    <property type="entry name" value="Phosphatidic acid phosphatase type 2/haloperoxidase"/>
    <property type="match status" value="2"/>
</dbReference>
<dbReference type="InterPro" id="IPR036938">
    <property type="entry name" value="PAP2/HPO_sf"/>
</dbReference>
<feature type="transmembrane region" description="Helical" evidence="1">
    <location>
        <begin position="209"/>
        <end position="226"/>
    </location>
</feature>
<dbReference type="AlphaFoldDB" id="A0A250JMZ8"/>
<dbReference type="OrthoDB" id="9801622at2"/>
<name>A0A250JMZ8_9BACT</name>
<evidence type="ECO:0000256" key="1">
    <source>
        <dbReference type="SAM" id="Phobius"/>
    </source>
</evidence>
<feature type="transmembrane region" description="Helical" evidence="1">
    <location>
        <begin position="177"/>
        <end position="197"/>
    </location>
</feature>
<organism evidence="3 4">
    <name type="scientific">Corallococcus macrosporus DSM 14697</name>
    <dbReference type="NCBI Taxonomy" id="1189310"/>
    <lineage>
        <taxon>Bacteria</taxon>
        <taxon>Pseudomonadati</taxon>
        <taxon>Myxococcota</taxon>
        <taxon>Myxococcia</taxon>
        <taxon>Myxococcales</taxon>
        <taxon>Cystobacterineae</taxon>
        <taxon>Myxococcaceae</taxon>
        <taxon>Corallococcus</taxon>
    </lineage>
</organism>
<protein>
    <submittedName>
        <fullName evidence="3">Phosphoesterase</fullName>
    </submittedName>
</protein>
<feature type="transmembrane region" description="Helical" evidence="1">
    <location>
        <begin position="149"/>
        <end position="170"/>
    </location>
</feature>
<dbReference type="PANTHER" id="PTHR14969">
    <property type="entry name" value="SPHINGOSINE-1-PHOSPHATE PHOSPHOHYDROLASE"/>
    <property type="match status" value="1"/>
</dbReference>
<dbReference type="KEGG" id="mmas:MYMAC_000621"/>
<keyword evidence="1" id="KW-0472">Membrane</keyword>
<dbReference type="InterPro" id="IPR000326">
    <property type="entry name" value="PAP2/HPO"/>
</dbReference>
<sequence length="242" mass="26741">MWRRLWQWVSGWDVAVTRLLGLLLLLLVCCLGFIALSDEVAEGETQQLDERMLLALRDPEDPAMPRGPWWLRRTAEDVTALGGVPVLTLVTVAVCGFLLLVRRYRTLLLVLGATLGGAGLNVLLKQFFARPRPSVVPHLTEVVSQSFPSGHAMLSATVYLTLGALLAQLAERKRLKIYVLTVALLLPFLVGLTRVYLGVHYPTDVLGGWSAGLAWALLMAVCARTLRRRSPALRAEARRPVE</sequence>
<dbReference type="Pfam" id="PF01569">
    <property type="entry name" value="PAP2"/>
    <property type="match status" value="1"/>
</dbReference>
<dbReference type="SUPFAM" id="SSF48317">
    <property type="entry name" value="Acid phosphatase/Vanadium-dependent haloperoxidase"/>
    <property type="match status" value="1"/>
</dbReference>